<dbReference type="Proteomes" id="UP000185151">
    <property type="component" value="Unassembled WGS sequence"/>
</dbReference>
<dbReference type="InterPro" id="IPR004676">
    <property type="entry name" value="Cd-R_transporter"/>
</dbReference>
<feature type="transmembrane region" description="Helical" evidence="1">
    <location>
        <begin position="66"/>
        <end position="84"/>
    </location>
</feature>
<organism evidence="2 3">
    <name type="scientific">Paraburkholderia phenazinium</name>
    <dbReference type="NCBI Taxonomy" id="60549"/>
    <lineage>
        <taxon>Bacteria</taxon>
        <taxon>Pseudomonadati</taxon>
        <taxon>Pseudomonadota</taxon>
        <taxon>Betaproteobacteria</taxon>
        <taxon>Burkholderiales</taxon>
        <taxon>Burkholderiaceae</taxon>
        <taxon>Paraburkholderia</taxon>
    </lineage>
</organism>
<gene>
    <name evidence="2" type="ORF">SAMN05444165_4991</name>
</gene>
<evidence type="ECO:0000313" key="2">
    <source>
        <dbReference type="EMBL" id="SIO60765.1"/>
    </source>
</evidence>
<keyword evidence="1" id="KW-0472">Membrane</keyword>
<name>A0A1N6KW81_9BURK</name>
<feature type="transmembrane region" description="Helical" evidence="1">
    <location>
        <begin position="37"/>
        <end position="59"/>
    </location>
</feature>
<protein>
    <submittedName>
        <fullName evidence="2">Cadmium resistance protein CadD, predicted permease</fullName>
    </submittedName>
</protein>
<dbReference type="EMBL" id="FSRU01000002">
    <property type="protein sequence ID" value="SIO60765.1"/>
    <property type="molecule type" value="Genomic_DNA"/>
</dbReference>
<dbReference type="OrthoDB" id="7995400at2"/>
<keyword evidence="1" id="KW-0812">Transmembrane</keyword>
<accession>A0A1N6KW81</accession>
<proteinExistence type="predicted"/>
<dbReference type="Pfam" id="PF03596">
    <property type="entry name" value="Cad"/>
    <property type="match status" value="1"/>
</dbReference>
<evidence type="ECO:0000313" key="3">
    <source>
        <dbReference type="Proteomes" id="UP000185151"/>
    </source>
</evidence>
<keyword evidence="3" id="KW-1185">Reference proteome</keyword>
<dbReference type="RefSeq" id="WP_074300052.1">
    <property type="nucleotide sequence ID" value="NZ_FSRU01000002.1"/>
</dbReference>
<dbReference type="AlphaFoldDB" id="A0A1N6KW81"/>
<evidence type="ECO:0000256" key="1">
    <source>
        <dbReference type="SAM" id="Phobius"/>
    </source>
</evidence>
<feature type="transmembrane region" description="Helical" evidence="1">
    <location>
        <begin position="140"/>
        <end position="161"/>
    </location>
</feature>
<reference evidence="2 3" key="1">
    <citation type="submission" date="2016-11" db="EMBL/GenBank/DDBJ databases">
        <authorList>
            <person name="Jaros S."/>
            <person name="Januszkiewicz K."/>
            <person name="Wedrychowicz H."/>
        </authorList>
    </citation>
    <scope>NUCLEOTIDE SEQUENCE [LARGE SCALE GENOMIC DNA]</scope>
    <source>
        <strain evidence="2 3">GAS95</strain>
    </source>
</reference>
<feature type="transmembrane region" description="Helical" evidence="1">
    <location>
        <begin position="173"/>
        <end position="191"/>
    </location>
</feature>
<sequence length="202" mass="21089">MLSLVALAIGAFAATNIDNLFVLLAFVAEAHGSKRRVIAGQYAGSLALIAIAIGLAEMLRSLPHGYVGVLGVLPIAVGLAKAWARFGPRRASGGDTAEAAQPVQPGSSWWTVAGVAIANGSDNIAVYVPIYAAHSRVDGVWVSLVFVAMIGIWCAGAIWLVNHPLLGAPIRRYGTALLPFILLVIGVSVIVQNETLRVLFGI</sequence>
<keyword evidence="1" id="KW-1133">Transmembrane helix</keyword>